<feature type="transmembrane region" description="Helical" evidence="7">
    <location>
        <begin position="303"/>
        <end position="320"/>
    </location>
</feature>
<feature type="transmembrane region" description="Helical" evidence="7">
    <location>
        <begin position="332"/>
        <end position="352"/>
    </location>
</feature>
<gene>
    <name evidence="11" type="ordered locus">Cyan7822_3264</name>
</gene>
<dbReference type="SUPFAM" id="SSF82689">
    <property type="entry name" value="Mechanosensitive channel protein MscS (YggB), C-terminal domain"/>
    <property type="match status" value="1"/>
</dbReference>
<dbReference type="AlphaFoldDB" id="E0UCM0"/>
<dbReference type="HOGENOM" id="CLU_027053_1_0_3"/>
<dbReference type="GO" id="GO:0008381">
    <property type="term" value="F:mechanosensitive monoatomic ion channel activity"/>
    <property type="evidence" value="ECO:0007669"/>
    <property type="project" value="InterPro"/>
</dbReference>
<feature type="transmembrane region" description="Helical" evidence="7">
    <location>
        <begin position="211"/>
        <end position="231"/>
    </location>
</feature>
<dbReference type="Pfam" id="PF21088">
    <property type="entry name" value="MS_channel_1st"/>
    <property type="match status" value="1"/>
</dbReference>
<feature type="domain" description="Mechanosensitive ion channel MscS" evidence="8">
    <location>
        <begin position="435"/>
        <end position="499"/>
    </location>
</feature>
<dbReference type="GO" id="GO:0005886">
    <property type="term" value="C:plasma membrane"/>
    <property type="evidence" value="ECO:0007669"/>
    <property type="project" value="UniProtKB-SubCell"/>
</dbReference>
<dbReference type="PANTHER" id="PTHR30460">
    <property type="entry name" value="MODERATE CONDUCTANCE MECHANOSENSITIVE CHANNEL YBIO"/>
    <property type="match status" value="1"/>
</dbReference>
<keyword evidence="12" id="KW-1185">Reference proteome</keyword>
<dbReference type="PROSITE" id="PS51257">
    <property type="entry name" value="PROKAR_LIPOPROTEIN"/>
    <property type="match status" value="1"/>
</dbReference>
<dbReference type="InterPro" id="IPR011014">
    <property type="entry name" value="MscS_channel_TM-2"/>
</dbReference>
<dbReference type="PANTHER" id="PTHR30460:SF0">
    <property type="entry name" value="MODERATE CONDUCTANCE MECHANOSENSITIVE CHANNEL YBIO"/>
    <property type="match status" value="1"/>
</dbReference>
<dbReference type="Pfam" id="PF00924">
    <property type="entry name" value="MS_channel_2nd"/>
    <property type="match status" value="1"/>
</dbReference>
<feature type="domain" description="Mechanosensitive ion channel transmembrane helices 2/3" evidence="10">
    <location>
        <begin position="397"/>
        <end position="433"/>
    </location>
</feature>
<dbReference type="SUPFAM" id="SSF82861">
    <property type="entry name" value="Mechanosensitive channel protein MscS (YggB), transmembrane region"/>
    <property type="match status" value="1"/>
</dbReference>
<keyword evidence="3" id="KW-1003">Cell membrane</keyword>
<dbReference type="InterPro" id="IPR049278">
    <property type="entry name" value="MS_channel_C"/>
</dbReference>
<evidence type="ECO:0000256" key="2">
    <source>
        <dbReference type="ARBA" id="ARBA00008017"/>
    </source>
</evidence>
<evidence type="ECO:0000259" key="8">
    <source>
        <dbReference type="Pfam" id="PF00924"/>
    </source>
</evidence>
<evidence type="ECO:0000313" key="12">
    <source>
        <dbReference type="Proteomes" id="UP000008206"/>
    </source>
</evidence>
<evidence type="ECO:0000259" key="10">
    <source>
        <dbReference type="Pfam" id="PF21088"/>
    </source>
</evidence>
<dbReference type="Gene3D" id="2.30.30.60">
    <property type="match status" value="1"/>
</dbReference>
<dbReference type="Gene3D" id="1.10.287.1260">
    <property type="match status" value="1"/>
</dbReference>
<dbReference type="KEGG" id="cyj:Cyan7822_3264"/>
<dbReference type="InterPro" id="IPR049142">
    <property type="entry name" value="MS_channel_1st"/>
</dbReference>
<name>E0UCM0_GLOV7</name>
<dbReference type="eggNOG" id="COG0668">
    <property type="taxonomic scope" value="Bacteria"/>
</dbReference>
<keyword evidence="5 7" id="KW-1133">Transmembrane helix</keyword>
<evidence type="ECO:0000256" key="1">
    <source>
        <dbReference type="ARBA" id="ARBA00004651"/>
    </source>
</evidence>
<dbReference type="InterPro" id="IPR006685">
    <property type="entry name" value="MscS_channel_2nd"/>
</dbReference>
<dbReference type="InterPro" id="IPR023408">
    <property type="entry name" value="MscS_beta-dom_sf"/>
</dbReference>
<dbReference type="Proteomes" id="UP000008206">
    <property type="component" value="Chromosome"/>
</dbReference>
<protein>
    <submittedName>
        <fullName evidence="11">MscS Mechanosensitive ion channel</fullName>
    </submittedName>
</protein>
<evidence type="ECO:0000313" key="11">
    <source>
        <dbReference type="EMBL" id="ADN15214.1"/>
    </source>
</evidence>
<comment type="subcellular location">
    <subcellularLocation>
        <location evidence="1">Cell membrane</location>
        <topology evidence="1">Multi-pass membrane protein</topology>
    </subcellularLocation>
</comment>
<proteinExistence type="inferred from homology"/>
<feature type="transmembrane region" description="Helical" evidence="7">
    <location>
        <begin position="393"/>
        <end position="410"/>
    </location>
</feature>
<evidence type="ECO:0000256" key="3">
    <source>
        <dbReference type="ARBA" id="ARBA00022475"/>
    </source>
</evidence>
<dbReference type="SUPFAM" id="SSF50182">
    <property type="entry name" value="Sm-like ribonucleoproteins"/>
    <property type="match status" value="1"/>
</dbReference>
<organism evidence="11 12">
    <name type="scientific">Gloeothece verrucosa (strain PCC 7822)</name>
    <name type="common">Cyanothece sp. (strain PCC 7822)</name>
    <dbReference type="NCBI Taxonomy" id="497965"/>
    <lineage>
        <taxon>Bacteria</taxon>
        <taxon>Bacillati</taxon>
        <taxon>Cyanobacteriota</taxon>
        <taxon>Cyanophyceae</taxon>
        <taxon>Oscillatoriophycideae</taxon>
        <taxon>Chroococcales</taxon>
        <taxon>Aphanothecaceae</taxon>
        <taxon>Gloeothece</taxon>
        <taxon>Gloeothece verrucosa</taxon>
    </lineage>
</organism>
<reference evidence="12" key="1">
    <citation type="journal article" date="2011" name="MBio">
        <title>Novel metabolic attributes of the genus Cyanothece, comprising a group of unicellular nitrogen-fixing Cyanobacteria.</title>
        <authorList>
            <person name="Bandyopadhyay A."/>
            <person name="Elvitigala T."/>
            <person name="Welsh E."/>
            <person name="Stockel J."/>
            <person name="Liberton M."/>
            <person name="Min H."/>
            <person name="Sherman L.A."/>
            <person name="Pakrasi H.B."/>
        </authorList>
    </citation>
    <scope>NUCLEOTIDE SEQUENCE [LARGE SCALE GENOMIC DNA]</scope>
    <source>
        <strain evidence="12">PCC 7822</strain>
    </source>
</reference>
<keyword evidence="6 7" id="KW-0472">Membrane</keyword>
<evidence type="ECO:0000256" key="7">
    <source>
        <dbReference type="SAM" id="Phobius"/>
    </source>
</evidence>
<dbReference type="InterPro" id="IPR010920">
    <property type="entry name" value="LSM_dom_sf"/>
</dbReference>
<dbReference type="Pfam" id="PF21082">
    <property type="entry name" value="MS_channel_3rd"/>
    <property type="match status" value="1"/>
</dbReference>
<keyword evidence="4 7" id="KW-0812">Transmembrane</keyword>
<dbReference type="InterPro" id="IPR045276">
    <property type="entry name" value="YbiO_bact"/>
</dbReference>
<sequence>MMVNFFRYRQLFPIRSLISWGMMSILSCMITLTYASSAMGFFTPQLESEKIEHSISLLNPNPDVINVGNVYAASVRLDGYEIFKVTATDGVKTESSENVLSPPKFARLRAQLVENELKGIVSNHLYGGIFNQGFQKETLTVTVAKRNGITVVIAYDDDKLRERQIVTVTEEDAEFYGYSVPQWAQKLAEIIKNALIRAQQERNVNYIIHQLLWSLIIIAVAIVFSWVILGLQRKLGKQRHLLMVQEPINELVLSPSDLSTIKEELSLAAQQSKFLKVREKQQEYRRKLDWIRLKRRLLQSGQAIIWILASLGILELFPWTRWIFGEFLEKPLIVVILFLGISVTIRLSSICIDRYIQILIEEASICPKIFNGIGVSQRRASRLSTVAEISKDLVFWIFIALGILLALDILEFPIKALLTGAGVLGIAISFVAQSLIKDLINGMQILRQDRYVIGDFIQVQETWGLVEGFSLTVTKIRGPQGRLTTVPNGDIRVVHNLTKEWARIDLYIKISHDADVDLAMKVMQQVAQQMQEDPQWRDCILEPTVLMGVNNLDHTGVEIQYWMKTKATQQWAVGREYRRRLKLAFDEKGIHLGMPQESRLMQNPSGMLKIRDNDIN</sequence>
<evidence type="ECO:0000259" key="9">
    <source>
        <dbReference type="Pfam" id="PF21082"/>
    </source>
</evidence>
<evidence type="ECO:0000256" key="4">
    <source>
        <dbReference type="ARBA" id="ARBA00022692"/>
    </source>
</evidence>
<dbReference type="Gene3D" id="3.30.70.100">
    <property type="match status" value="1"/>
</dbReference>
<accession>E0UCM0</accession>
<dbReference type="InterPro" id="IPR011066">
    <property type="entry name" value="MscS_channel_C_sf"/>
</dbReference>
<evidence type="ECO:0000256" key="6">
    <source>
        <dbReference type="ARBA" id="ARBA00023136"/>
    </source>
</evidence>
<evidence type="ECO:0000256" key="5">
    <source>
        <dbReference type="ARBA" id="ARBA00022989"/>
    </source>
</evidence>
<dbReference type="STRING" id="497965.Cyan7822_3264"/>
<comment type="similarity">
    <text evidence="2">Belongs to the MscS (TC 1.A.23) family.</text>
</comment>
<feature type="domain" description="Mechanosensitive ion channel MscS C-terminal" evidence="9">
    <location>
        <begin position="505"/>
        <end position="592"/>
    </location>
</feature>
<dbReference type="EMBL" id="CP002198">
    <property type="protein sequence ID" value="ADN15214.1"/>
    <property type="molecule type" value="Genomic_DNA"/>
</dbReference>
<feature type="transmembrane region" description="Helical" evidence="7">
    <location>
        <begin position="416"/>
        <end position="436"/>
    </location>
</feature>